<dbReference type="OrthoDB" id="10501211at2759"/>
<dbReference type="AlphaFoldDB" id="A0A0D2AKT4"/>
<dbReference type="VEuPathDB" id="FungiDB:PV07_08748"/>
<proteinExistence type="predicted"/>
<evidence type="ECO:0000313" key="2">
    <source>
        <dbReference type="EMBL" id="KIW25582.1"/>
    </source>
</evidence>
<feature type="compositionally biased region" description="Basic and acidic residues" evidence="1">
    <location>
        <begin position="100"/>
        <end position="109"/>
    </location>
</feature>
<gene>
    <name evidence="2" type="ORF">PV07_08748</name>
</gene>
<evidence type="ECO:0000313" key="3">
    <source>
        <dbReference type="Proteomes" id="UP000054466"/>
    </source>
</evidence>
<dbReference type="EMBL" id="KN847044">
    <property type="protein sequence ID" value="KIW25582.1"/>
    <property type="molecule type" value="Genomic_DNA"/>
</dbReference>
<keyword evidence="3" id="KW-1185">Reference proteome</keyword>
<dbReference type="RefSeq" id="XP_016245798.1">
    <property type="nucleotide sequence ID" value="XM_016395942.1"/>
</dbReference>
<evidence type="ECO:0000256" key="1">
    <source>
        <dbReference type="SAM" id="MobiDB-lite"/>
    </source>
</evidence>
<protein>
    <submittedName>
        <fullName evidence="2">Uncharacterized protein</fullName>
    </submittedName>
</protein>
<dbReference type="Proteomes" id="UP000054466">
    <property type="component" value="Unassembled WGS sequence"/>
</dbReference>
<feature type="region of interest" description="Disordered" evidence="1">
    <location>
        <begin position="82"/>
        <end position="112"/>
    </location>
</feature>
<dbReference type="GeneID" id="27347942"/>
<dbReference type="HOGENOM" id="CLU_1758612_0_0_1"/>
<name>A0A0D2AKT4_9EURO</name>
<organism evidence="2 3">
    <name type="scientific">Cladophialophora immunda</name>
    <dbReference type="NCBI Taxonomy" id="569365"/>
    <lineage>
        <taxon>Eukaryota</taxon>
        <taxon>Fungi</taxon>
        <taxon>Dikarya</taxon>
        <taxon>Ascomycota</taxon>
        <taxon>Pezizomycotina</taxon>
        <taxon>Eurotiomycetes</taxon>
        <taxon>Chaetothyriomycetidae</taxon>
        <taxon>Chaetothyriales</taxon>
        <taxon>Herpotrichiellaceae</taxon>
        <taxon>Cladophialophora</taxon>
    </lineage>
</organism>
<reference evidence="2 3" key="1">
    <citation type="submission" date="2015-01" db="EMBL/GenBank/DDBJ databases">
        <title>The Genome Sequence of Cladophialophora immunda CBS83496.</title>
        <authorList>
            <consortium name="The Broad Institute Genomics Platform"/>
            <person name="Cuomo C."/>
            <person name="de Hoog S."/>
            <person name="Gorbushina A."/>
            <person name="Stielow B."/>
            <person name="Teixiera M."/>
            <person name="Abouelleil A."/>
            <person name="Chapman S.B."/>
            <person name="Priest M."/>
            <person name="Young S.K."/>
            <person name="Wortman J."/>
            <person name="Nusbaum C."/>
            <person name="Birren B."/>
        </authorList>
    </citation>
    <scope>NUCLEOTIDE SEQUENCE [LARGE SCALE GENOMIC DNA]</scope>
    <source>
        <strain evidence="2 3">CBS 83496</strain>
    </source>
</reference>
<sequence>MHFLMTPTEEQRTQDIRWATLVSIPETQSTFDHSQRFDSLHSSLAEEFNVVLNAMERAKEKYCTFHRNAEASKANLIQTKAELDRGHSPPATGAGQIQRGHRDQLKGDLSDGSAASQVETGIFRSLGTFGAAIPAGQRADITVFHIRC</sequence>
<accession>A0A0D2AKT4</accession>